<dbReference type="RefSeq" id="XP_055866848.1">
    <property type="nucleotide sequence ID" value="XM_056010873.1"/>
</dbReference>
<dbReference type="GeneID" id="106071736"/>
<evidence type="ECO:0000313" key="2">
    <source>
        <dbReference type="Proteomes" id="UP001165740"/>
    </source>
</evidence>
<keyword evidence="2" id="KW-1185">Reference proteome</keyword>
<feature type="chain" id="PRO_5044702467" evidence="1">
    <location>
        <begin position="27"/>
        <end position="336"/>
    </location>
</feature>
<dbReference type="RefSeq" id="XP_055866847.1">
    <property type="nucleotide sequence ID" value="XM_056010872.1"/>
</dbReference>
<accession>A0A9W2YVQ1</accession>
<feature type="signal peptide" evidence="1">
    <location>
        <begin position="1"/>
        <end position="26"/>
    </location>
</feature>
<dbReference type="Proteomes" id="UP001165740">
    <property type="component" value="Chromosome 14"/>
</dbReference>
<organism evidence="2 4">
    <name type="scientific">Biomphalaria glabrata</name>
    <name type="common">Bloodfluke planorb</name>
    <name type="synonym">Freshwater snail</name>
    <dbReference type="NCBI Taxonomy" id="6526"/>
    <lineage>
        <taxon>Eukaryota</taxon>
        <taxon>Metazoa</taxon>
        <taxon>Spiralia</taxon>
        <taxon>Lophotrochozoa</taxon>
        <taxon>Mollusca</taxon>
        <taxon>Gastropoda</taxon>
        <taxon>Heterobranchia</taxon>
        <taxon>Euthyneura</taxon>
        <taxon>Panpulmonata</taxon>
        <taxon>Hygrophila</taxon>
        <taxon>Lymnaeoidea</taxon>
        <taxon>Planorbidae</taxon>
        <taxon>Biomphalaria</taxon>
    </lineage>
</organism>
<evidence type="ECO:0000256" key="1">
    <source>
        <dbReference type="SAM" id="SignalP"/>
    </source>
</evidence>
<evidence type="ECO:0000313" key="5">
    <source>
        <dbReference type="RefSeq" id="XP_055866849.1"/>
    </source>
</evidence>
<dbReference type="AlphaFoldDB" id="A0A9W2YVQ1"/>
<keyword evidence="1" id="KW-0732">Signal</keyword>
<gene>
    <name evidence="3 4 5" type="primary">LOC106071736</name>
</gene>
<name>A0A9W2YVQ1_BIOGL</name>
<evidence type="ECO:0000313" key="3">
    <source>
        <dbReference type="RefSeq" id="XP_055866847.1"/>
    </source>
</evidence>
<reference evidence="3 4" key="1">
    <citation type="submission" date="2025-04" db="UniProtKB">
        <authorList>
            <consortium name="RefSeq"/>
        </authorList>
    </citation>
    <scope>IDENTIFICATION</scope>
</reference>
<evidence type="ECO:0000313" key="4">
    <source>
        <dbReference type="RefSeq" id="XP_055866848.1"/>
    </source>
</evidence>
<proteinExistence type="predicted"/>
<sequence>MTVLEMIRNVCLVFLYVCCFLNCGLAFDEVDLNKVSINLKQYDIQSGTTNCTNGLLAHVDRFIAVGLIDIEPPLQISDMVITFQIKTNTSSVPEKYKVVQGKWCMENSEDEEVVCTKTDEANSFKVILNITAVQLLNGMELFLTVYLDDWFKTNGPISVPPIYDLSDVNILLNGNKVNSSTPRMEASMFTLCCVNAPSPCFVMVSNQLGEQVNNENCVNVTHEKDMNYTIHLHVCHNVKRFVLNVTSGQASKSFSGNSYWNSKTLAGCVLLTLTVKIVSLIYLKTCSTEVSEKSNFTQNLLDNGQEIFDSNPVTKIDLIVKESAITPRSSYTFSDN</sequence>
<dbReference type="RefSeq" id="XP_055866849.1">
    <property type="nucleotide sequence ID" value="XM_056010874.1"/>
</dbReference>
<protein>
    <submittedName>
        <fullName evidence="3 4">Uncharacterized protein LOC106071736</fullName>
    </submittedName>
</protein>
<dbReference type="OrthoDB" id="10306823at2759"/>